<feature type="non-terminal residue" evidence="3">
    <location>
        <position position="51"/>
    </location>
</feature>
<gene>
    <name evidence="3" type="ORF">SMN809_LOCUS60019</name>
</gene>
<sequence>ILIAAHKSPLAAMAFDMAGAKIATASNKGTVIRIHSSIDGLCLFEFRRGVR</sequence>
<feature type="non-terminal residue" evidence="3">
    <location>
        <position position="1"/>
    </location>
</feature>
<keyword evidence="1" id="KW-0853">WD repeat</keyword>
<organism evidence="3 4">
    <name type="scientific">Rotaria magnacalcarata</name>
    <dbReference type="NCBI Taxonomy" id="392030"/>
    <lineage>
        <taxon>Eukaryota</taxon>
        <taxon>Metazoa</taxon>
        <taxon>Spiralia</taxon>
        <taxon>Gnathifera</taxon>
        <taxon>Rotifera</taxon>
        <taxon>Eurotatoria</taxon>
        <taxon>Bdelloidea</taxon>
        <taxon>Philodinida</taxon>
        <taxon>Philodinidae</taxon>
        <taxon>Rotaria</taxon>
    </lineage>
</organism>
<protein>
    <submittedName>
        <fullName evidence="3">Uncharacterized protein</fullName>
    </submittedName>
</protein>
<evidence type="ECO:0000256" key="2">
    <source>
        <dbReference type="ARBA" id="ARBA00022737"/>
    </source>
</evidence>
<dbReference type="PANTHER" id="PTHR11227">
    <property type="entry name" value="WD-REPEAT PROTEIN INTERACTING WITH PHOSPHOINOSIDES WIPI -RELATED"/>
    <property type="match status" value="1"/>
</dbReference>
<dbReference type="Pfam" id="PF21032">
    <property type="entry name" value="PROPPIN"/>
    <property type="match status" value="1"/>
</dbReference>
<evidence type="ECO:0000313" key="3">
    <source>
        <dbReference type="EMBL" id="CAF5065922.1"/>
    </source>
</evidence>
<dbReference type="AlphaFoldDB" id="A0A8S3E8H3"/>
<accession>A0A8S3E8H3</accession>
<dbReference type="Proteomes" id="UP000676336">
    <property type="component" value="Unassembled WGS sequence"/>
</dbReference>
<dbReference type="InterPro" id="IPR048720">
    <property type="entry name" value="PROPPIN"/>
</dbReference>
<comment type="caution">
    <text evidence="3">The sequence shown here is derived from an EMBL/GenBank/DDBJ whole genome shotgun (WGS) entry which is preliminary data.</text>
</comment>
<keyword evidence="2" id="KW-0677">Repeat</keyword>
<reference evidence="3" key="1">
    <citation type="submission" date="2021-02" db="EMBL/GenBank/DDBJ databases">
        <authorList>
            <person name="Nowell W R."/>
        </authorList>
    </citation>
    <scope>NUCLEOTIDE SEQUENCE</scope>
</reference>
<evidence type="ECO:0000256" key="1">
    <source>
        <dbReference type="ARBA" id="ARBA00022574"/>
    </source>
</evidence>
<evidence type="ECO:0000313" key="4">
    <source>
        <dbReference type="Proteomes" id="UP000676336"/>
    </source>
</evidence>
<name>A0A8S3E8H3_9BILA</name>
<dbReference type="EMBL" id="CAJOBI010231685">
    <property type="protein sequence ID" value="CAF5065922.1"/>
    <property type="molecule type" value="Genomic_DNA"/>
</dbReference>
<proteinExistence type="predicted"/>